<feature type="domain" description="Siroheme synthase central" evidence="21">
    <location>
        <begin position="120"/>
        <end position="144"/>
    </location>
</feature>
<dbReference type="GO" id="GO:0004851">
    <property type="term" value="F:uroporphyrin-III C-methyltransferase activity"/>
    <property type="evidence" value="ECO:0007669"/>
    <property type="project" value="UniProtKB-UniRule"/>
</dbReference>
<gene>
    <name evidence="15" type="primary">cysG</name>
    <name evidence="22" type="ORF">EV686_105155</name>
</gene>
<dbReference type="EC" id="4.99.1.4" evidence="15"/>
<dbReference type="Proteomes" id="UP000294692">
    <property type="component" value="Unassembled WGS sequence"/>
</dbReference>
<feature type="active site" description="Proton donor" evidence="15 16">
    <location>
        <position position="270"/>
    </location>
</feature>
<evidence type="ECO:0000256" key="1">
    <source>
        <dbReference type="ARBA" id="ARBA00005010"/>
    </source>
</evidence>
<dbReference type="NCBIfam" id="NF007922">
    <property type="entry name" value="PRK10637.1"/>
    <property type="match status" value="1"/>
</dbReference>
<evidence type="ECO:0000313" key="23">
    <source>
        <dbReference type="Proteomes" id="UP000294692"/>
    </source>
</evidence>
<comment type="catalytic activity">
    <reaction evidence="13 15">
        <text>precorrin-2 + NAD(+) = sirohydrochlorin + NADH + 2 H(+)</text>
        <dbReference type="Rhea" id="RHEA:15613"/>
        <dbReference type="ChEBI" id="CHEBI:15378"/>
        <dbReference type="ChEBI" id="CHEBI:57540"/>
        <dbReference type="ChEBI" id="CHEBI:57945"/>
        <dbReference type="ChEBI" id="CHEBI:58351"/>
        <dbReference type="ChEBI" id="CHEBI:58827"/>
        <dbReference type="EC" id="1.3.1.76"/>
    </reaction>
</comment>
<keyword evidence="11 15" id="KW-0511">Multifunctional enzyme</keyword>
<feature type="binding site" evidence="15">
    <location>
        <position position="384"/>
    </location>
    <ligand>
        <name>S-adenosyl-L-methionine</name>
        <dbReference type="ChEBI" id="CHEBI:59789"/>
    </ligand>
</feature>
<feature type="region of interest" description="Disordered" evidence="18">
    <location>
        <begin position="470"/>
        <end position="494"/>
    </location>
</feature>
<comment type="pathway">
    <text evidence="12 15">Porphyrin-containing compound metabolism; siroheme biosynthesis; precorrin-2 from uroporphyrinogen III: step 1/1.</text>
</comment>
<evidence type="ECO:0000256" key="18">
    <source>
        <dbReference type="SAM" id="MobiDB-lite"/>
    </source>
</evidence>
<feature type="region of interest" description="Precorrin-2 dehydrogenase / sirohydrochlorin ferrochelatase" evidence="15">
    <location>
        <begin position="1"/>
        <end position="203"/>
    </location>
</feature>
<evidence type="ECO:0000256" key="8">
    <source>
        <dbReference type="ARBA" id="ARBA00023027"/>
    </source>
</evidence>
<dbReference type="PROSITE" id="PS00840">
    <property type="entry name" value="SUMT_2"/>
    <property type="match status" value="1"/>
</dbReference>
<dbReference type="GO" id="GO:0051266">
    <property type="term" value="F:sirohydrochlorin ferrochelatase activity"/>
    <property type="evidence" value="ECO:0007669"/>
    <property type="project" value="UniProtKB-EC"/>
</dbReference>
<evidence type="ECO:0000256" key="11">
    <source>
        <dbReference type="ARBA" id="ARBA00023268"/>
    </source>
</evidence>
<feature type="region of interest" description="Uroporphyrinogen-III C-methyltransferase" evidence="15">
    <location>
        <begin position="216"/>
        <end position="494"/>
    </location>
</feature>
<reference evidence="22 23" key="1">
    <citation type="submission" date="2019-03" db="EMBL/GenBank/DDBJ databases">
        <title>Genomic Encyclopedia of Type Strains, Phase IV (KMG-IV): sequencing the most valuable type-strain genomes for metagenomic binning, comparative biology and taxonomic classification.</title>
        <authorList>
            <person name="Goeker M."/>
        </authorList>
    </citation>
    <scope>NUCLEOTIDE SEQUENCE [LARGE SCALE GENOMIC DNA]</scope>
    <source>
        <strain evidence="22 23">DSM 100048</strain>
    </source>
</reference>
<dbReference type="GO" id="GO:0019354">
    <property type="term" value="P:siroheme biosynthetic process"/>
    <property type="evidence" value="ECO:0007669"/>
    <property type="project" value="UniProtKB-UniRule"/>
</dbReference>
<dbReference type="InterPro" id="IPR003043">
    <property type="entry name" value="Uropor_MeTrfase_CS"/>
</dbReference>
<dbReference type="Pfam" id="PF14824">
    <property type="entry name" value="Sirohm_synth_M"/>
    <property type="match status" value="1"/>
</dbReference>
<dbReference type="Pfam" id="PF10414">
    <property type="entry name" value="CysG_dimeriser"/>
    <property type="match status" value="1"/>
</dbReference>
<evidence type="ECO:0000256" key="10">
    <source>
        <dbReference type="ARBA" id="ARBA00023244"/>
    </source>
</evidence>
<dbReference type="InterPro" id="IPR028281">
    <property type="entry name" value="Sirohaem_synthase_central"/>
</dbReference>
<comment type="similarity">
    <text evidence="2 17">Belongs to the precorrin methyltransferase family.</text>
</comment>
<dbReference type="InterPro" id="IPR000878">
    <property type="entry name" value="4pyrrol_Mease"/>
</dbReference>
<dbReference type="PANTHER" id="PTHR45790:SF1">
    <property type="entry name" value="SIROHEME SYNTHASE"/>
    <property type="match status" value="1"/>
</dbReference>
<dbReference type="InterPro" id="IPR037115">
    <property type="entry name" value="Sirohaem_synt_dimer_dom_sf"/>
</dbReference>
<dbReference type="PIRSF" id="PIRSF036426">
    <property type="entry name" value="Sirohaem_synth"/>
    <property type="match status" value="1"/>
</dbReference>
<dbReference type="Gene3D" id="3.40.50.720">
    <property type="entry name" value="NAD(P)-binding Rossmann-like Domain"/>
    <property type="match status" value="1"/>
</dbReference>
<evidence type="ECO:0000259" key="21">
    <source>
        <dbReference type="Pfam" id="PF14824"/>
    </source>
</evidence>
<dbReference type="InterPro" id="IPR014777">
    <property type="entry name" value="4pyrrole_Mease_sub1"/>
</dbReference>
<dbReference type="Pfam" id="PF13241">
    <property type="entry name" value="NAD_binding_7"/>
    <property type="match status" value="1"/>
</dbReference>
<proteinExistence type="inferred from homology"/>
<dbReference type="PANTHER" id="PTHR45790">
    <property type="entry name" value="SIROHEME SYNTHASE-RELATED"/>
    <property type="match status" value="1"/>
</dbReference>
<feature type="binding site" evidence="15">
    <location>
        <position position="225"/>
    </location>
    <ligand>
        <name>S-adenosyl-L-methionine</name>
        <dbReference type="ChEBI" id="CHEBI:59789"/>
    </ligand>
</feature>
<feature type="binding site" evidence="15">
    <location>
        <begin position="332"/>
        <end position="333"/>
    </location>
    <ligand>
        <name>S-adenosyl-L-methionine</name>
        <dbReference type="ChEBI" id="CHEBI:59789"/>
    </ligand>
</feature>
<dbReference type="NCBIfam" id="TIGR01469">
    <property type="entry name" value="cobA_cysG_Cterm"/>
    <property type="match status" value="1"/>
</dbReference>
<feature type="modified residue" description="Phosphoserine" evidence="15">
    <location>
        <position position="128"/>
    </location>
</feature>
<evidence type="ECO:0000256" key="14">
    <source>
        <dbReference type="ARBA" id="ARBA00060548"/>
    </source>
</evidence>
<keyword evidence="15" id="KW-0597">Phosphoprotein</keyword>
<evidence type="ECO:0000313" key="22">
    <source>
        <dbReference type="EMBL" id="TCU98455.1"/>
    </source>
</evidence>
<dbReference type="InterPro" id="IPR006367">
    <property type="entry name" value="Sirohaem_synthase_N"/>
</dbReference>
<dbReference type="GO" id="GO:0043115">
    <property type="term" value="F:precorrin-2 dehydrogenase activity"/>
    <property type="evidence" value="ECO:0007669"/>
    <property type="project" value="UniProtKB-UniRule"/>
</dbReference>
<dbReference type="InterPro" id="IPR012409">
    <property type="entry name" value="Sirohaem_synth"/>
</dbReference>
<dbReference type="Gene3D" id="1.10.8.210">
    <property type="entry name" value="Sirohaem synthase, dimerisation domain"/>
    <property type="match status" value="1"/>
</dbReference>
<name>A0A4R3V146_9BURK</name>
<keyword evidence="23" id="KW-1185">Reference proteome</keyword>
<dbReference type="InterPro" id="IPR050161">
    <property type="entry name" value="Siro_Cobalamin_biosynth"/>
</dbReference>
<dbReference type="GO" id="GO:0032259">
    <property type="term" value="P:methylation"/>
    <property type="evidence" value="ECO:0007669"/>
    <property type="project" value="UniProtKB-KW"/>
</dbReference>
<accession>A0A4R3V146</accession>
<keyword evidence="10 15" id="KW-0627">Porphyrin biosynthesis</keyword>
<sequence length="494" mass="52864">MNLFPLFADLRHRPVLVVGGGTVAARKAGALLEAGAHVTVGSPVLGSELTQLTDAGRVRHISGEFSPDWLDDVWLVVAATDDTGVNAAVFAAATARHMFCNVVDDPVRSSFQVPSIVDRSPLIVAISSSGTAPVLARRMRERIETCLDHSIGQLATLAARYRPGIRQRLPDLRARRQFYDWLLDGPVAAWLRRQQPARAEAALQQALRRDEPVLPGRVTLVGAGPGDPGLLTLKALRALNEADVILHDRLVSDAVLSMARRDAERISVGKRPGEDHEATQARIHRLMVAHACAGRHVVRLKGGDPFIFGRGGEELAYLRAHGVHYDVVPGITAALACAAHAGIPLTHRDSAQSVTLTTAHVRENGQGQDWAGLARGRQTLAIYMGVGQLAELCRLLIVHGRPADTPAALIENGSRPGQRALHGTLETLAAQAQAHNIAAPALLIIGEVARLGETLHWFGSVVPAVDKHGTTPEPAARDAGIIFDSPKPIRSHPT</sequence>
<dbReference type="Gene3D" id="3.40.1010.10">
    <property type="entry name" value="Cobalt-precorrin-4 Transmethylase, Domain 1"/>
    <property type="match status" value="1"/>
</dbReference>
<dbReference type="EMBL" id="SMBX01000005">
    <property type="protein sequence ID" value="TCU98455.1"/>
    <property type="molecule type" value="Genomic_DNA"/>
</dbReference>
<evidence type="ECO:0000256" key="6">
    <source>
        <dbReference type="ARBA" id="ARBA00022691"/>
    </source>
</evidence>
<dbReference type="NCBIfam" id="TIGR01470">
    <property type="entry name" value="cysG_Nterm"/>
    <property type="match status" value="1"/>
</dbReference>
<evidence type="ECO:0000256" key="4">
    <source>
        <dbReference type="ARBA" id="ARBA00022603"/>
    </source>
</evidence>
<keyword evidence="5 15" id="KW-0808">Transferase</keyword>
<feature type="binding site" evidence="15">
    <location>
        <position position="307"/>
    </location>
    <ligand>
        <name>S-adenosyl-L-methionine</name>
        <dbReference type="ChEBI" id="CHEBI:59789"/>
    </ligand>
</feature>
<dbReference type="HAMAP" id="MF_01646">
    <property type="entry name" value="Siroheme_synth"/>
    <property type="match status" value="1"/>
</dbReference>
<dbReference type="PROSITE" id="PS00839">
    <property type="entry name" value="SUMT_1"/>
    <property type="match status" value="1"/>
</dbReference>
<dbReference type="Gene3D" id="3.30.160.110">
    <property type="entry name" value="Siroheme synthase, domain 2"/>
    <property type="match status" value="1"/>
</dbReference>
<feature type="binding site" evidence="15">
    <location>
        <begin position="43"/>
        <end position="44"/>
    </location>
    <ligand>
        <name>NAD(+)</name>
        <dbReference type="ChEBI" id="CHEBI:57540"/>
    </ligand>
</feature>
<dbReference type="GO" id="GO:0051287">
    <property type="term" value="F:NAD binding"/>
    <property type="evidence" value="ECO:0007669"/>
    <property type="project" value="InterPro"/>
</dbReference>
<evidence type="ECO:0000256" key="16">
    <source>
        <dbReference type="PIRSR" id="PIRSR036426-1"/>
    </source>
</evidence>
<evidence type="ECO:0000256" key="15">
    <source>
        <dbReference type="HAMAP-Rule" id="MF_01646"/>
    </source>
</evidence>
<feature type="domain" description="Sirohaem synthase dimerisation" evidence="20">
    <location>
        <begin position="150"/>
        <end position="207"/>
    </location>
</feature>
<evidence type="ECO:0000259" key="19">
    <source>
        <dbReference type="Pfam" id="PF00590"/>
    </source>
</evidence>
<comment type="pathway">
    <text evidence="15">Porphyrin-containing compound metabolism; siroheme biosynthesis; siroheme from sirohydrochlorin: step 1/1.</text>
</comment>
<keyword evidence="9 15" id="KW-0456">Lyase</keyword>
<comment type="pathway">
    <text evidence="15">Cofactor biosynthesis; adenosylcobalamin biosynthesis; sirohydrochlorin from precorrin-2: step 1/1.</text>
</comment>
<dbReference type="OrthoDB" id="9815856at2"/>
<protein>
    <recommendedName>
        <fullName evidence="15">Siroheme synthase</fullName>
    </recommendedName>
    <domain>
        <recommendedName>
            <fullName evidence="15">Uroporphyrinogen-III C-methyltransferase</fullName>
            <shortName evidence="15">Urogen III methylase</shortName>
            <ecNumber evidence="15">2.1.1.107</ecNumber>
        </recommendedName>
        <alternativeName>
            <fullName evidence="15">SUMT</fullName>
        </alternativeName>
        <alternativeName>
            <fullName evidence="15">Uroporphyrinogen III methylase</fullName>
            <shortName evidence="15">UROM</shortName>
        </alternativeName>
    </domain>
    <domain>
        <recommendedName>
            <fullName evidence="15">Precorrin-2 dehydrogenase</fullName>
            <ecNumber evidence="15">1.3.1.76</ecNumber>
        </recommendedName>
    </domain>
    <domain>
        <recommendedName>
            <fullName evidence="15">Sirohydrochlorin ferrochelatase</fullName>
            <ecNumber evidence="15">4.99.1.4</ecNumber>
        </recommendedName>
    </domain>
</protein>
<dbReference type="InterPro" id="IPR019478">
    <property type="entry name" value="Sirohaem_synthase_dimer_dom"/>
</dbReference>
<dbReference type="FunFam" id="3.40.1010.10:FF:000001">
    <property type="entry name" value="Siroheme synthase"/>
    <property type="match status" value="1"/>
</dbReference>
<evidence type="ECO:0000256" key="7">
    <source>
        <dbReference type="ARBA" id="ARBA00023002"/>
    </source>
</evidence>
<feature type="domain" description="Tetrapyrrole methylase" evidence="19">
    <location>
        <begin position="217"/>
        <end position="429"/>
    </location>
</feature>
<dbReference type="Pfam" id="PF00590">
    <property type="entry name" value="TP_methylase"/>
    <property type="match status" value="1"/>
</dbReference>
<keyword evidence="6 15" id="KW-0949">S-adenosyl-L-methionine</keyword>
<evidence type="ECO:0000259" key="20">
    <source>
        <dbReference type="Pfam" id="PF10414"/>
    </source>
</evidence>
<comment type="pathway">
    <text evidence="1 15">Porphyrin-containing compound metabolism; siroheme biosynthesis; sirohydrochlorin from precorrin-2: step 1/1.</text>
</comment>
<keyword evidence="3 15" id="KW-0169">Cobalamin biosynthesis</keyword>
<comment type="catalytic activity">
    <reaction evidence="15">
        <text>uroporphyrinogen III + 2 S-adenosyl-L-methionine = precorrin-2 + 2 S-adenosyl-L-homocysteine + H(+)</text>
        <dbReference type="Rhea" id="RHEA:32459"/>
        <dbReference type="ChEBI" id="CHEBI:15378"/>
        <dbReference type="ChEBI" id="CHEBI:57308"/>
        <dbReference type="ChEBI" id="CHEBI:57856"/>
        <dbReference type="ChEBI" id="CHEBI:58827"/>
        <dbReference type="ChEBI" id="CHEBI:59789"/>
        <dbReference type="EC" id="2.1.1.107"/>
    </reaction>
</comment>
<evidence type="ECO:0000256" key="3">
    <source>
        <dbReference type="ARBA" id="ARBA00022573"/>
    </source>
</evidence>
<dbReference type="FunFam" id="3.30.950.10:FF:000001">
    <property type="entry name" value="Siroheme synthase"/>
    <property type="match status" value="1"/>
</dbReference>
<feature type="binding site" evidence="15">
    <location>
        <begin position="302"/>
        <end position="304"/>
    </location>
    <ligand>
        <name>S-adenosyl-L-methionine</name>
        <dbReference type="ChEBI" id="CHEBI:59789"/>
    </ligand>
</feature>
<dbReference type="InterPro" id="IPR036291">
    <property type="entry name" value="NAD(P)-bd_dom_sf"/>
</dbReference>
<evidence type="ECO:0000256" key="9">
    <source>
        <dbReference type="ARBA" id="ARBA00023239"/>
    </source>
</evidence>
<dbReference type="InterPro" id="IPR006366">
    <property type="entry name" value="CobA/CysG_C"/>
</dbReference>
<dbReference type="NCBIfam" id="NF004790">
    <property type="entry name" value="PRK06136.1"/>
    <property type="match status" value="1"/>
</dbReference>
<evidence type="ECO:0000256" key="13">
    <source>
        <dbReference type="ARBA" id="ARBA00047561"/>
    </source>
</evidence>
<dbReference type="UniPathway" id="UPA00262">
    <property type="reaction ID" value="UER00211"/>
</dbReference>
<comment type="caution">
    <text evidence="22">The sequence shown here is derived from an EMBL/GenBank/DDBJ whole genome shotgun (WGS) entry which is preliminary data.</text>
</comment>
<dbReference type="FunFam" id="3.30.160.110:FF:000001">
    <property type="entry name" value="Siroheme synthase"/>
    <property type="match status" value="1"/>
</dbReference>
<evidence type="ECO:0000256" key="12">
    <source>
        <dbReference type="ARBA" id="ARBA00025705"/>
    </source>
</evidence>
<feature type="binding site" evidence="15">
    <location>
        <position position="413"/>
    </location>
    <ligand>
        <name>S-adenosyl-L-methionine</name>
        <dbReference type="ChEBI" id="CHEBI:59789"/>
    </ligand>
</feature>
<feature type="active site" description="Proton acceptor" evidence="15 16">
    <location>
        <position position="248"/>
    </location>
</feature>
<keyword evidence="7 15" id="KW-0560">Oxidoreductase</keyword>
<comment type="function">
    <text evidence="15">Multifunctional enzyme that catalyzes the SAM-dependent methylations of uroporphyrinogen III at position C-2 and C-7 to form precorrin-2 via precorrin-1. Then it catalyzes the NAD-dependent ring dehydrogenation of precorrin-2 to yield sirohydrochlorin. Finally, it catalyzes the ferrochelation of sirohydrochlorin to yield siroheme.</text>
</comment>
<organism evidence="22 23">
    <name type="scientific">Paracandidimonas soli</name>
    <dbReference type="NCBI Taxonomy" id="1917182"/>
    <lineage>
        <taxon>Bacteria</taxon>
        <taxon>Pseudomonadati</taxon>
        <taxon>Pseudomonadota</taxon>
        <taxon>Betaproteobacteria</taxon>
        <taxon>Burkholderiales</taxon>
        <taxon>Alcaligenaceae</taxon>
        <taxon>Paracandidimonas</taxon>
    </lineage>
</organism>
<dbReference type="InterPro" id="IPR014776">
    <property type="entry name" value="4pyrrole_Mease_sub2"/>
</dbReference>
<dbReference type="EC" id="2.1.1.107" evidence="15"/>
<dbReference type="SUPFAM" id="SSF51735">
    <property type="entry name" value="NAD(P)-binding Rossmann-fold domains"/>
    <property type="match status" value="1"/>
</dbReference>
<keyword evidence="4 15" id="KW-0489">Methyltransferase</keyword>
<comment type="catalytic activity">
    <reaction evidence="15">
        <text>siroheme + 2 H(+) = sirohydrochlorin + Fe(2+)</text>
        <dbReference type="Rhea" id="RHEA:24360"/>
        <dbReference type="ChEBI" id="CHEBI:15378"/>
        <dbReference type="ChEBI" id="CHEBI:29033"/>
        <dbReference type="ChEBI" id="CHEBI:58351"/>
        <dbReference type="ChEBI" id="CHEBI:60052"/>
        <dbReference type="EC" id="4.99.1.4"/>
    </reaction>
</comment>
<dbReference type="AlphaFoldDB" id="A0A4R3V146"/>
<dbReference type="EC" id="1.3.1.76" evidence="15"/>
<dbReference type="RefSeq" id="WP_132477119.1">
    <property type="nucleotide sequence ID" value="NZ_JBHRVM010000001.1"/>
</dbReference>
<comment type="similarity">
    <text evidence="15">In the C-terminal section; belongs to the precorrin methyltransferase family.</text>
</comment>
<comment type="pathway">
    <text evidence="14 15">Cofactor biosynthesis; adenosylcobalamin biosynthesis; precorrin-2 from uroporphyrinogen III: step 1/1.</text>
</comment>
<feature type="binding site" evidence="15">
    <location>
        <begin position="22"/>
        <end position="23"/>
    </location>
    <ligand>
        <name>NAD(+)</name>
        <dbReference type="ChEBI" id="CHEBI:57540"/>
    </ligand>
</feature>
<dbReference type="UniPathway" id="UPA00148">
    <property type="reaction ID" value="UER00211"/>
</dbReference>
<dbReference type="Gene3D" id="3.30.950.10">
    <property type="entry name" value="Methyltransferase, Cobalt-precorrin-4 Transmethylase, Domain 2"/>
    <property type="match status" value="1"/>
</dbReference>
<dbReference type="SUPFAM" id="SSF75615">
    <property type="entry name" value="Siroheme synthase middle domains-like"/>
    <property type="match status" value="1"/>
</dbReference>
<comment type="similarity">
    <text evidence="15">In the N-terminal section; belongs to the precorrin-2 dehydrogenase / sirohydrochlorin ferrochelatase family.</text>
</comment>
<keyword evidence="8 15" id="KW-0520">NAD</keyword>
<dbReference type="CDD" id="cd11642">
    <property type="entry name" value="SUMT"/>
    <property type="match status" value="1"/>
</dbReference>
<evidence type="ECO:0000256" key="2">
    <source>
        <dbReference type="ARBA" id="ARBA00005879"/>
    </source>
</evidence>
<evidence type="ECO:0000256" key="5">
    <source>
        <dbReference type="ARBA" id="ARBA00022679"/>
    </source>
</evidence>
<dbReference type="InterPro" id="IPR035996">
    <property type="entry name" value="4pyrrol_Methylase_sf"/>
</dbReference>
<dbReference type="SUPFAM" id="SSF53790">
    <property type="entry name" value="Tetrapyrrole methylase"/>
    <property type="match status" value="1"/>
</dbReference>
<evidence type="ECO:0000256" key="17">
    <source>
        <dbReference type="RuleBase" id="RU003960"/>
    </source>
</evidence>
<dbReference type="GO" id="GO:0009236">
    <property type="term" value="P:cobalamin biosynthetic process"/>
    <property type="evidence" value="ECO:0007669"/>
    <property type="project" value="UniProtKB-UniRule"/>
</dbReference>